<dbReference type="PANTHER" id="PTHR34468">
    <property type="entry name" value="MICROTUBULE-ASSOCIATED FUTSCH-LIKE PROTEIN"/>
    <property type="match status" value="1"/>
</dbReference>
<feature type="region of interest" description="Disordered" evidence="1">
    <location>
        <begin position="1"/>
        <end position="129"/>
    </location>
</feature>
<dbReference type="EMBL" id="GISG01049322">
    <property type="protein sequence ID" value="MBA4624901.1"/>
    <property type="molecule type" value="Transcribed_RNA"/>
</dbReference>
<feature type="compositionally biased region" description="Basic and acidic residues" evidence="1">
    <location>
        <begin position="117"/>
        <end position="126"/>
    </location>
</feature>
<feature type="compositionally biased region" description="Polar residues" evidence="1">
    <location>
        <begin position="228"/>
        <end position="241"/>
    </location>
</feature>
<feature type="compositionally biased region" description="Basic and acidic residues" evidence="1">
    <location>
        <begin position="310"/>
        <end position="330"/>
    </location>
</feature>
<dbReference type="AlphaFoldDB" id="A0A7C9CRP6"/>
<dbReference type="PANTHER" id="PTHR34468:SF2">
    <property type="entry name" value="MICROTUBULE-ASSOCIATED FUTSCH-LIKE PROTEIN"/>
    <property type="match status" value="1"/>
</dbReference>
<reference evidence="2" key="2">
    <citation type="submission" date="2020-07" db="EMBL/GenBank/DDBJ databases">
        <authorList>
            <person name="Vera ALvarez R."/>
            <person name="Arias-Moreno D.M."/>
            <person name="Jimenez-Jacinto V."/>
            <person name="Jimenez-Bremont J.F."/>
            <person name="Swaminathan K."/>
            <person name="Moose S.P."/>
            <person name="Guerrero-Gonzalez M.L."/>
            <person name="Marino-Ramirez L."/>
            <person name="Landsman D."/>
            <person name="Rodriguez-Kessler M."/>
            <person name="Delgado-Sanchez P."/>
        </authorList>
    </citation>
    <scope>NUCLEOTIDE SEQUENCE</scope>
    <source>
        <tissue evidence="2">Cladode</tissue>
    </source>
</reference>
<reference evidence="2" key="1">
    <citation type="journal article" date="2013" name="J. Plant Res.">
        <title>Effect of fungi and light on seed germination of three Opuntia species from semiarid lands of central Mexico.</title>
        <authorList>
            <person name="Delgado-Sanchez P."/>
            <person name="Jimenez-Bremont J.F."/>
            <person name="Guerrero-Gonzalez Mde L."/>
            <person name="Flores J."/>
        </authorList>
    </citation>
    <scope>NUCLEOTIDE SEQUENCE</scope>
    <source>
        <tissue evidence="2">Cladode</tissue>
    </source>
</reference>
<evidence type="ECO:0000256" key="1">
    <source>
        <dbReference type="SAM" id="MobiDB-lite"/>
    </source>
</evidence>
<proteinExistence type="predicted"/>
<name>A0A7C9CRP6_OPUST</name>
<feature type="region of interest" description="Disordered" evidence="1">
    <location>
        <begin position="219"/>
        <end position="330"/>
    </location>
</feature>
<organism evidence="2">
    <name type="scientific">Opuntia streptacantha</name>
    <name type="common">Prickly pear cactus</name>
    <name type="synonym">Opuntia cardona</name>
    <dbReference type="NCBI Taxonomy" id="393608"/>
    <lineage>
        <taxon>Eukaryota</taxon>
        <taxon>Viridiplantae</taxon>
        <taxon>Streptophyta</taxon>
        <taxon>Embryophyta</taxon>
        <taxon>Tracheophyta</taxon>
        <taxon>Spermatophyta</taxon>
        <taxon>Magnoliopsida</taxon>
        <taxon>eudicotyledons</taxon>
        <taxon>Gunneridae</taxon>
        <taxon>Pentapetalae</taxon>
        <taxon>Caryophyllales</taxon>
        <taxon>Cactineae</taxon>
        <taxon>Cactaceae</taxon>
        <taxon>Opuntioideae</taxon>
        <taxon>Opuntia</taxon>
    </lineage>
</organism>
<protein>
    <submittedName>
        <fullName evidence="2">Uncharacterized protein</fullName>
    </submittedName>
</protein>
<accession>A0A7C9CRP6</accession>
<feature type="compositionally biased region" description="Polar residues" evidence="1">
    <location>
        <begin position="251"/>
        <end position="263"/>
    </location>
</feature>
<sequence>MEESTKDQQPTLASGNGGRKSILRYPLRSASKLKEQAAKSPDAPANSSSTASKRGRPPANLSKSVSALELSGKDKSSKPPRRLSIPTKSTVSPRQKPTTNITPISEARAKRSANGQDKCETPRSDVSKSSTRRKFSVLASASYWLQQIKLSESAAKHSISLGFFKLALEAGCEPLQLLREELKSYARRHNLGEDGDAIKGLFESYEILETLEQLQASETCSHVPEDATTPSDEGVQSTTSAAGAKKLKPKSLNTDTQASSAKLSSKKENAPAQKTASAVKTRASENRYPVNRRLVTESGVNIRKKVQKTGKQESDNEGDKNKQGGDSVVKEVVIKPSEMELTLEGNKENLDLPLAAEINARGEN</sequence>
<evidence type="ECO:0000313" key="2">
    <source>
        <dbReference type="EMBL" id="MBA4624901.1"/>
    </source>
</evidence>
<feature type="compositionally biased region" description="Polar residues" evidence="1">
    <location>
        <begin position="86"/>
        <end position="103"/>
    </location>
</feature>